<dbReference type="GO" id="GO:0005737">
    <property type="term" value="C:cytoplasm"/>
    <property type="evidence" value="ECO:0007669"/>
    <property type="project" value="UniProtKB-SubCell"/>
</dbReference>
<dbReference type="GO" id="GO:0006614">
    <property type="term" value="P:SRP-dependent cotranslational protein targeting to membrane"/>
    <property type="evidence" value="ECO:0007669"/>
    <property type="project" value="InterPro"/>
</dbReference>
<dbReference type="InterPro" id="IPR027417">
    <property type="entry name" value="P-loop_NTPase"/>
</dbReference>
<evidence type="ECO:0000256" key="4">
    <source>
        <dbReference type="ARBA" id="ARBA00022801"/>
    </source>
</evidence>
<evidence type="ECO:0000256" key="8">
    <source>
        <dbReference type="ARBA" id="ARBA00048027"/>
    </source>
</evidence>
<dbReference type="SUPFAM" id="SSF52540">
    <property type="entry name" value="P-loop containing nucleoside triphosphate hydrolases"/>
    <property type="match status" value="1"/>
</dbReference>
<dbReference type="InterPro" id="IPR003593">
    <property type="entry name" value="AAA+_ATPase"/>
</dbReference>
<dbReference type="InterPro" id="IPR013822">
    <property type="entry name" value="Signal_recog_particl_SRP54_hlx"/>
</dbReference>
<sequence>MFRRLFGRAQDAPRSEEEAAREQEQVAASLEKSRQGIFGRIAKLFANDDPITDQLWDELEEALIQADVGLETTQYLVNRTIDRVNRYGVKKAREAREMLKAEMVRTFAEYAGQQRPDAKPYVILVVGVNGAGKTTLIAKLAHRYKNRFDKKVLLAAGDTFRAAATEQLETWAERAGVPCVSLGQGADAAAVVYKAIDAALEQDVDILIVDTAGRLHAKYNLMQELEKIRNIIARKLPGAPHETILVIDATTGQNGVLQAKAFLKAAGVTDVAVTKMDGTAKGGIAFAIAQDIERPIRYIGTGEKLDDLALFDAQTFVDALFAEPTVVKNS</sequence>
<evidence type="ECO:0000259" key="10">
    <source>
        <dbReference type="PROSITE" id="PS00300"/>
    </source>
</evidence>
<dbReference type="InterPro" id="IPR004390">
    <property type="entry name" value="SR_rcpt_FtsY"/>
</dbReference>
<evidence type="ECO:0000256" key="5">
    <source>
        <dbReference type="ARBA" id="ARBA00023134"/>
    </source>
</evidence>
<organism evidence="11 12">
    <name type="scientific">Chloroflexus aggregans</name>
    <dbReference type="NCBI Taxonomy" id="152260"/>
    <lineage>
        <taxon>Bacteria</taxon>
        <taxon>Bacillati</taxon>
        <taxon>Chloroflexota</taxon>
        <taxon>Chloroflexia</taxon>
        <taxon>Chloroflexales</taxon>
        <taxon>Chloroflexineae</taxon>
        <taxon>Chloroflexaceae</taxon>
        <taxon>Chloroflexus</taxon>
    </lineage>
</organism>
<evidence type="ECO:0000256" key="3">
    <source>
        <dbReference type="ARBA" id="ARBA00022741"/>
    </source>
</evidence>
<dbReference type="Pfam" id="PF00448">
    <property type="entry name" value="SRP54"/>
    <property type="match status" value="1"/>
</dbReference>
<dbReference type="Proteomes" id="UP000243376">
    <property type="component" value="Unassembled WGS sequence"/>
</dbReference>
<comment type="subunit">
    <text evidence="9">Part of the signal recognition particle protein translocation system, which is composed of SRP and FtsY.</text>
</comment>
<dbReference type="FunFam" id="1.20.120.140:FF:000002">
    <property type="entry name" value="Signal recognition particle receptor FtsY"/>
    <property type="match status" value="1"/>
</dbReference>
<dbReference type="CDD" id="cd17874">
    <property type="entry name" value="FtsY"/>
    <property type="match status" value="1"/>
</dbReference>
<comment type="similarity">
    <text evidence="9">Belongs to the GTP-binding SRP family. FtsY subfamily.</text>
</comment>
<dbReference type="EC" id="3.6.5.4" evidence="9"/>
<dbReference type="GO" id="GO:0005525">
    <property type="term" value="F:GTP binding"/>
    <property type="evidence" value="ECO:0007669"/>
    <property type="project" value="UniProtKB-UniRule"/>
</dbReference>
<dbReference type="SMART" id="SM00962">
    <property type="entry name" value="SRP54"/>
    <property type="match status" value="1"/>
</dbReference>
<dbReference type="NCBIfam" id="TIGR00064">
    <property type="entry name" value="ftsY"/>
    <property type="match status" value="1"/>
</dbReference>
<keyword evidence="3 9" id="KW-0547">Nucleotide-binding</keyword>
<accession>A0A2J6X535</accession>
<keyword evidence="4 9" id="KW-0378">Hydrolase</keyword>
<evidence type="ECO:0000256" key="2">
    <source>
        <dbReference type="ARBA" id="ARBA00022490"/>
    </source>
</evidence>
<dbReference type="EMBL" id="PNIQ01000532">
    <property type="protein sequence ID" value="PMP81562.1"/>
    <property type="molecule type" value="Genomic_DNA"/>
</dbReference>
<feature type="binding site" evidence="9">
    <location>
        <begin position="274"/>
        <end position="277"/>
    </location>
    <ligand>
        <name>GTP</name>
        <dbReference type="ChEBI" id="CHEBI:37565"/>
    </ligand>
</feature>
<dbReference type="PROSITE" id="PS00300">
    <property type="entry name" value="SRP54"/>
    <property type="match status" value="1"/>
</dbReference>
<feature type="binding site" evidence="9">
    <location>
        <begin position="210"/>
        <end position="214"/>
    </location>
    <ligand>
        <name>GTP</name>
        <dbReference type="ChEBI" id="CHEBI:37565"/>
    </ligand>
</feature>
<dbReference type="InterPro" id="IPR042101">
    <property type="entry name" value="SRP54_N_sf"/>
</dbReference>
<dbReference type="SMART" id="SM00382">
    <property type="entry name" value="AAA"/>
    <property type="match status" value="1"/>
</dbReference>
<comment type="function">
    <text evidence="9">Involved in targeting and insertion of nascent membrane proteins into the cytoplasmic membrane. Acts as a receptor for the complex formed by the signal recognition particle (SRP) and the ribosome-nascent chain (RNC).</text>
</comment>
<dbReference type="FunFam" id="3.40.50.300:FF:000053">
    <property type="entry name" value="Signal recognition particle receptor FtsY"/>
    <property type="match status" value="1"/>
</dbReference>
<keyword evidence="1 9" id="KW-1003">Cell membrane</keyword>
<dbReference type="SUPFAM" id="SSF47364">
    <property type="entry name" value="Domain of the SRP/SRP receptor G-proteins"/>
    <property type="match status" value="1"/>
</dbReference>
<dbReference type="AlphaFoldDB" id="A0A2J6X535"/>
<feature type="binding site" evidence="9">
    <location>
        <begin position="127"/>
        <end position="134"/>
    </location>
    <ligand>
        <name>GTP</name>
        <dbReference type="ChEBI" id="CHEBI:37565"/>
    </ligand>
</feature>
<dbReference type="GO" id="GO:0003924">
    <property type="term" value="F:GTPase activity"/>
    <property type="evidence" value="ECO:0007669"/>
    <property type="project" value="UniProtKB-UniRule"/>
</dbReference>
<evidence type="ECO:0000256" key="1">
    <source>
        <dbReference type="ARBA" id="ARBA00022475"/>
    </source>
</evidence>
<dbReference type="Pfam" id="PF02881">
    <property type="entry name" value="SRP54_N"/>
    <property type="match status" value="1"/>
</dbReference>
<keyword evidence="6 9" id="KW-0472">Membrane</keyword>
<feature type="domain" description="SRP54-type proteins GTP-binding" evidence="10">
    <location>
        <begin position="295"/>
        <end position="308"/>
    </location>
</feature>
<dbReference type="HAMAP" id="MF_00920">
    <property type="entry name" value="FtsY"/>
    <property type="match status" value="1"/>
</dbReference>
<proteinExistence type="inferred from homology"/>
<keyword evidence="7 9" id="KW-0675">Receptor</keyword>
<keyword evidence="2 9" id="KW-0963">Cytoplasm</keyword>
<dbReference type="InterPro" id="IPR036225">
    <property type="entry name" value="SRP/SRP_N"/>
</dbReference>
<protein>
    <recommendedName>
        <fullName evidence="9">Signal recognition particle receptor FtsY</fullName>
        <shortName evidence="9">SRP receptor</shortName>
        <ecNumber evidence="9">3.6.5.4</ecNumber>
    </recommendedName>
</protein>
<evidence type="ECO:0000256" key="6">
    <source>
        <dbReference type="ARBA" id="ARBA00023136"/>
    </source>
</evidence>
<comment type="catalytic activity">
    <reaction evidence="8 9">
        <text>GTP + H2O = GDP + phosphate + H(+)</text>
        <dbReference type="Rhea" id="RHEA:19669"/>
        <dbReference type="ChEBI" id="CHEBI:15377"/>
        <dbReference type="ChEBI" id="CHEBI:15378"/>
        <dbReference type="ChEBI" id="CHEBI:37565"/>
        <dbReference type="ChEBI" id="CHEBI:43474"/>
        <dbReference type="ChEBI" id="CHEBI:58189"/>
        <dbReference type="EC" id="3.6.5.4"/>
    </reaction>
</comment>
<evidence type="ECO:0000256" key="7">
    <source>
        <dbReference type="ARBA" id="ARBA00023170"/>
    </source>
</evidence>
<dbReference type="SMART" id="SM00963">
    <property type="entry name" value="SRP54_N"/>
    <property type="match status" value="1"/>
</dbReference>
<name>A0A2J6X535_9CHLR</name>
<gene>
    <name evidence="9" type="primary">ftsY</name>
    <name evidence="11" type="ORF">C0184_08090</name>
</gene>
<dbReference type="GO" id="GO:0005886">
    <property type="term" value="C:plasma membrane"/>
    <property type="evidence" value="ECO:0007669"/>
    <property type="project" value="UniProtKB-SubCell"/>
</dbReference>
<comment type="caution">
    <text evidence="11">The sequence shown here is derived from an EMBL/GenBank/DDBJ whole genome shotgun (WGS) entry which is preliminary data.</text>
</comment>
<dbReference type="GO" id="GO:0005047">
    <property type="term" value="F:signal recognition particle binding"/>
    <property type="evidence" value="ECO:0007669"/>
    <property type="project" value="TreeGrafter"/>
</dbReference>
<dbReference type="PANTHER" id="PTHR43134:SF1">
    <property type="entry name" value="SIGNAL RECOGNITION PARTICLE RECEPTOR SUBUNIT ALPHA"/>
    <property type="match status" value="1"/>
</dbReference>
<evidence type="ECO:0000313" key="11">
    <source>
        <dbReference type="EMBL" id="PMP81562.1"/>
    </source>
</evidence>
<dbReference type="PANTHER" id="PTHR43134">
    <property type="entry name" value="SIGNAL RECOGNITION PARTICLE RECEPTOR SUBUNIT ALPHA"/>
    <property type="match status" value="1"/>
</dbReference>
<evidence type="ECO:0000313" key="12">
    <source>
        <dbReference type="Proteomes" id="UP000243376"/>
    </source>
</evidence>
<evidence type="ECO:0000256" key="9">
    <source>
        <dbReference type="HAMAP-Rule" id="MF_00920"/>
    </source>
</evidence>
<dbReference type="Gene3D" id="1.20.120.140">
    <property type="entry name" value="Signal recognition particle SRP54, nucleotide-binding domain"/>
    <property type="match status" value="1"/>
</dbReference>
<comment type="subcellular location">
    <subcellularLocation>
        <location evidence="9">Cell membrane</location>
        <topology evidence="9">Peripheral membrane protein</topology>
        <orientation evidence="9">Cytoplasmic side</orientation>
    </subcellularLocation>
    <subcellularLocation>
        <location evidence="9">Cytoplasm</location>
    </subcellularLocation>
</comment>
<dbReference type="InterPro" id="IPR000897">
    <property type="entry name" value="SRP54_GTPase_dom"/>
</dbReference>
<keyword evidence="5 9" id="KW-0342">GTP-binding</keyword>
<reference evidence="11 12" key="1">
    <citation type="submission" date="2018-01" db="EMBL/GenBank/DDBJ databases">
        <title>Metagenomic assembled genomes from two thermal pools in the Uzon Caldera, Kamchatka, Russia.</title>
        <authorList>
            <person name="Wilkins L."/>
            <person name="Ettinger C."/>
        </authorList>
    </citation>
    <scope>NUCLEOTIDE SEQUENCE [LARGE SCALE GENOMIC DNA]</scope>
    <source>
        <strain evidence="11">ZAV-02</strain>
    </source>
</reference>
<dbReference type="Gene3D" id="3.40.50.300">
    <property type="entry name" value="P-loop containing nucleotide triphosphate hydrolases"/>
    <property type="match status" value="1"/>
</dbReference>